<evidence type="ECO:0000256" key="4">
    <source>
        <dbReference type="ARBA" id="ARBA00022792"/>
    </source>
</evidence>
<reference evidence="10" key="4">
    <citation type="submission" date="2019-03" db="UniProtKB">
        <authorList>
            <consortium name="EnsemblPlants"/>
        </authorList>
    </citation>
    <scope>IDENTIFICATION</scope>
</reference>
<feature type="coiled-coil region" evidence="8">
    <location>
        <begin position="305"/>
        <end position="403"/>
    </location>
</feature>
<dbReference type="Proteomes" id="UP000015105">
    <property type="component" value="Chromosome 2D"/>
</dbReference>
<dbReference type="KEGG" id="ats:109751558"/>
<dbReference type="Gramene" id="AET2Gv21163900.2">
    <property type="protein sequence ID" value="AET2Gv21163900.2"/>
    <property type="gene ID" value="AET2Gv21163900"/>
</dbReference>
<keyword evidence="7" id="KW-0472">Membrane</keyword>
<name>A0A453DAJ6_AEGTS</name>
<dbReference type="OrthoDB" id="10261039at2759"/>
<evidence type="ECO:0000256" key="3">
    <source>
        <dbReference type="ARBA" id="ARBA00022692"/>
    </source>
</evidence>
<keyword evidence="3" id="KW-0812">Transmembrane</keyword>
<evidence type="ECO:0000313" key="11">
    <source>
        <dbReference type="Proteomes" id="UP000015105"/>
    </source>
</evidence>
<evidence type="ECO:0000256" key="5">
    <source>
        <dbReference type="ARBA" id="ARBA00022989"/>
    </source>
</evidence>
<keyword evidence="8" id="KW-0175">Coiled coil</keyword>
<dbReference type="RefSeq" id="XP_020166028.1">
    <property type="nucleotide sequence ID" value="XM_020310439.4"/>
</dbReference>
<evidence type="ECO:0000313" key="10">
    <source>
        <dbReference type="EnsemblPlants" id="AET2Gv21163900.2"/>
    </source>
</evidence>
<accession>A0A453DAJ6</accession>
<dbReference type="PANTHER" id="PTHR15415">
    <property type="entry name" value="MITOFILIN"/>
    <property type="match status" value="1"/>
</dbReference>
<evidence type="ECO:0008006" key="12">
    <source>
        <dbReference type="Google" id="ProtNLM"/>
    </source>
</evidence>
<evidence type="ECO:0000256" key="7">
    <source>
        <dbReference type="ARBA" id="ARBA00023136"/>
    </source>
</evidence>
<reference evidence="10" key="5">
    <citation type="journal article" date="2021" name="G3 (Bethesda)">
        <title>Aegilops tauschii genome assembly Aet v5.0 features greater sequence contiguity and improved annotation.</title>
        <authorList>
            <person name="Wang L."/>
            <person name="Zhu T."/>
            <person name="Rodriguez J.C."/>
            <person name="Deal K.R."/>
            <person name="Dubcovsky J."/>
            <person name="McGuire P.E."/>
            <person name="Lux T."/>
            <person name="Spannagl M."/>
            <person name="Mayer K.F.X."/>
            <person name="Baldrich P."/>
            <person name="Meyers B.C."/>
            <person name="Huo N."/>
            <person name="Gu Y.Q."/>
            <person name="Zhou H."/>
            <person name="Devos K.M."/>
            <person name="Bennetzen J.L."/>
            <person name="Unver T."/>
            <person name="Budak H."/>
            <person name="Gulick P.J."/>
            <person name="Galiba G."/>
            <person name="Kalapos B."/>
            <person name="Nelson D.R."/>
            <person name="Li P."/>
            <person name="You F.M."/>
            <person name="Luo M.C."/>
            <person name="Dvorak J."/>
        </authorList>
    </citation>
    <scope>NUCLEOTIDE SEQUENCE [LARGE SCALE GENOMIC DNA]</scope>
    <source>
        <strain evidence="10">cv. AL8/78</strain>
    </source>
</reference>
<feature type="compositionally biased region" description="Polar residues" evidence="9">
    <location>
        <begin position="25"/>
        <end position="49"/>
    </location>
</feature>
<dbReference type="AlphaFoldDB" id="A0A453DAJ6"/>
<evidence type="ECO:0000256" key="6">
    <source>
        <dbReference type="ARBA" id="ARBA00023128"/>
    </source>
</evidence>
<keyword evidence="6" id="KW-0496">Mitochondrion</keyword>
<keyword evidence="5" id="KW-1133">Transmembrane helix</keyword>
<feature type="region of interest" description="Disordered" evidence="9">
    <location>
        <begin position="21"/>
        <end position="64"/>
    </location>
</feature>
<reference evidence="10" key="3">
    <citation type="journal article" date="2017" name="Nature">
        <title>Genome sequence of the progenitor of the wheat D genome Aegilops tauschii.</title>
        <authorList>
            <person name="Luo M.C."/>
            <person name="Gu Y.Q."/>
            <person name="Puiu D."/>
            <person name="Wang H."/>
            <person name="Twardziok S.O."/>
            <person name="Deal K.R."/>
            <person name="Huo N."/>
            <person name="Zhu T."/>
            <person name="Wang L."/>
            <person name="Wang Y."/>
            <person name="McGuire P.E."/>
            <person name="Liu S."/>
            <person name="Long H."/>
            <person name="Ramasamy R.K."/>
            <person name="Rodriguez J.C."/>
            <person name="Van S.L."/>
            <person name="Yuan L."/>
            <person name="Wang Z."/>
            <person name="Xia Z."/>
            <person name="Xiao L."/>
            <person name="Anderson O.D."/>
            <person name="Ouyang S."/>
            <person name="Liang Y."/>
            <person name="Zimin A.V."/>
            <person name="Pertea G."/>
            <person name="Qi P."/>
            <person name="Bennetzen J.L."/>
            <person name="Dai X."/>
            <person name="Dawson M.W."/>
            <person name="Muller H.G."/>
            <person name="Kugler K."/>
            <person name="Rivarola-Duarte L."/>
            <person name="Spannagl M."/>
            <person name="Mayer K.F.X."/>
            <person name="Lu F.H."/>
            <person name="Bevan M.W."/>
            <person name="Leroy P."/>
            <person name="Li P."/>
            <person name="You F.M."/>
            <person name="Sun Q."/>
            <person name="Liu Z."/>
            <person name="Lyons E."/>
            <person name="Wicker T."/>
            <person name="Salzberg S.L."/>
            <person name="Devos K.M."/>
            <person name="Dvorak J."/>
        </authorList>
    </citation>
    <scope>NUCLEOTIDE SEQUENCE [LARGE SCALE GENOMIC DNA]</scope>
    <source>
        <strain evidence="10">cv. AL8/78</strain>
    </source>
</reference>
<keyword evidence="11" id="KW-1185">Reference proteome</keyword>
<sequence length="605" mass="65706">MLRRCVRDLYPLRSLRRIPRPISSEVQSPTFGQLRRNSTKASQQGSAQKSVPGPKEEPSKSGSKVPKLLLGTLLVGAAGMAAYQAGYIDLQFMDEKLPSTIREQNLTKMYENLKSPFEQKVDQKQTMLDPKNGIVQDTPKGLPAEGIPTAGEQPTPAEEKETETVTQGTLPVQDEHGADTKLPSQDTLSVDIKPNVVNKAAGEVPLGQADKISSTVSPVESSPTTAEVQKDPLGADVGEQKSLAETYLLQEEHDIPKDVSAKETKSDGIVGGVKASDDGKIMLDIIDAIHAAEKKQADTDAYTYSEEKRKLKERYEKELKDTRARELMYAEEAAILDKELKKEKMKAAAAVKELQEKTEQKLMDELQRKDEEASQQVEKVQELAKAELAAALAKEKASQIEQIAEADLNIDALCMAFYARSEEARQSHSVHKLALGTLALEEALSSGSPIRTEVDQLRKSLEGIDKDSLLELALSSLPEDVLKYGSDTRMELKQKFNSLKATIRHFGLIPSGGGGILTHAVAHVASNIKVEEDPSGDGVESLISRVEDLIVGGDLTAATEALTGGLQGTAAEEAAAEWVKQARKCAIAEQTLTLLHSYASSITFT</sequence>
<comment type="similarity">
    <text evidence="2">Belongs to the MICOS complex subunit Mic60 family.</text>
</comment>
<organism evidence="10 11">
    <name type="scientific">Aegilops tauschii subsp. strangulata</name>
    <name type="common">Goatgrass</name>
    <dbReference type="NCBI Taxonomy" id="200361"/>
    <lineage>
        <taxon>Eukaryota</taxon>
        <taxon>Viridiplantae</taxon>
        <taxon>Streptophyta</taxon>
        <taxon>Embryophyta</taxon>
        <taxon>Tracheophyta</taxon>
        <taxon>Spermatophyta</taxon>
        <taxon>Magnoliopsida</taxon>
        <taxon>Liliopsida</taxon>
        <taxon>Poales</taxon>
        <taxon>Poaceae</taxon>
        <taxon>BOP clade</taxon>
        <taxon>Pooideae</taxon>
        <taxon>Triticodae</taxon>
        <taxon>Triticeae</taxon>
        <taxon>Triticinae</taxon>
        <taxon>Aegilops</taxon>
    </lineage>
</organism>
<comment type="subcellular location">
    <subcellularLocation>
        <location evidence="1">Mitochondrion inner membrane</location>
    </subcellularLocation>
</comment>
<dbReference type="InterPro" id="IPR019133">
    <property type="entry name" value="MIC60"/>
</dbReference>
<dbReference type="GeneID" id="109751558"/>
<evidence type="ECO:0000256" key="2">
    <source>
        <dbReference type="ARBA" id="ARBA00010877"/>
    </source>
</evidence>
<protein>
    <recommendedName>
        <fullName evidence="12">Formation of crista junctions protein 1</fullName>
    </recommendedName>
</protein>
<dbReference type="PANTHER" id="PTHR15415:SF7">
    <property type="entry name" value="MICOS COMPLEX SUBUNIT MIC60"/>
    <property type="match status" value="1"/>
</dbReference>
<dbReference type="EnsemblPlants" id="AET2Gv21163900.2">
    <property type="protein sequence ID" value="AET2Gv21163900.2"/>
    <property type="gene ID" value="AET2Gv21163900"/>
</dbReference>
<dbReference type="GO" id="GO:0042407">
    <property type="term" value="P:cristae formation"/>
    <property type="evidence" value="ECO:0007669"/>
    <property type="project" value="TreeGrafter"/>
</dbReference>
<dbReference type="OMA" id="RESDWQK"/>
<feature type="region of interest" description="Disordered" evidence="9">
    <location>
        <begin position="124"/>
        <end position="165"/>
    </location>
</feature>
<evidence type="ECO:0000256" key="9">
    <source>
        <dbReference type="SAM" id="MobiDB-lite"/>
    </source>
</evidence>
<reference evidence="11" key="1">
    <citation type="journal article" date="2014" name="Science">
        <title>Ancient hybridizations among the ancestral genomes of bread wheat.</title>
        <authorList>
            <consortium name="International Wheat Genome Sequencing Consortium,"/>
            <person name="Marcussen T."/>
            <person name="Sandve S.R."/>
            <person name="Heier L."/>
            <person name="Spannagl M."/>
            <person name="Pfeifer M."/>
            <person name="Jakobsen K.S."/>
            <person name="Wulff B.B."/>
            <person name="Steuernagel B."/>
            <person name="Mayer K.F."/>
            <person name="Olsen O.A."/>
        </authorList>
    </citation>
    <scope>NUCLEOTIDE SEQUENCE [LARGE SCALE GENOMIC DNA]</scope>
    <source>
        <strain evidence="11">cv. AL8/78</strain>
    </source>
</reference>
<reference evidence="11" key="2">
    <citation type="journal article" date="2017" name="Nat. Plants">
        <title>The Aegilops tauschii genome reveals multiple impacts of transposons.</title>
        <authorList>
            <person name="Zhao G."/>
            <person name="Zou C."/>
            <person name="Li K."/>
            <person name="Wang K."/>
            <person name="Li T."/>
            <person name="Gao L."/>
            <person name="Zhang X."/>
            <person name="Wang H."/>
            <person name="Yang Z."/>
            <person name="Liu X."/>
            <person name="Jiang W."/>
            <person name="Mao L."/>
            <person name="Kong X."/>
            <person name="Jiao Y."/>
            <person name="Jia J."/>
        </authorList>
    </citation>
    <scope>NUCLEOTIDE SEQUENCE [LARGE SCALE GENOMIC DNA]</scope>
    <source>
        <strain evidence="11">cv. AL8/78</strain>
    </source>
</reference>
<evidence type="ECO:0000256" key="8">
    <source>
        <dbReference type="SAM" id="Coils"/>
    </source>
</evidence>
<evidence type="ECO:0000256" key="1">
    <source>
        <dbReference type="ARBA" id="ARBA00004273"/>
    </source>
</evidence>
<keyword evidence="4" id="KW-0999">Mitochondrion inner membrane</keyword>
<dbReference type="GO" id="GO:0061617">
    <property type="term" value="C:MICOS complex"/>
    <property type="evidence" value="ECO:0007669"/>
    <property type="project" value="TreeGrafter"/>
</dbReference>
<proteinExistence type="inferred from homology"/>
<dbReference type="Pfam" id="PF09731">
    <property type="entry name" value="Mitofilin"/>
    <property type="match status" value="1"/>
</dbReference>